<sequence>MLALGVSAQHISYADSTVNAKLLKDTLARHNSVLGYIPPAVFITYGLLSFPVKAIRQIDYNVYNDMQADHPGFKTKADNYLQYATIVAVYGFNAAGVKGKHRFVDRTALLVLSEVIFGGTTFIGKRVTNRTRPSNGDNYSFPSGHTGNAFLAAEFMFQEYGDVSPWYGIAGYSVAATTGILRVYNNAHWFSDVVAGAGGGILSAKVAYLIYPYIRPLFSSGKDDKNSMIIIPTYQNSTFGLTLVKNL</sequence>
<dbReference type="PANTHER" id="PTHR14969:SF13">
    <property type="entry name" value="AT30094P"/>
    <property type="match status" value="1"/>
</dbReference>
<dbReference type="EMBL" id="BAABFT010000002">
    <property type="protein sequence ID" value="GAA4312160.1"/>
    <property type="molecule type" value="Genomic_DNA"/>
</dbReference>
<name>A0ABP8FWM4_9SPHI</name>
<dbReference type="SMART" id="SM00014">
    <property type="entry name" value="acidPPc"/>
    <property type="match status" value="1"/>
</dbReference>
<evidence type="ECO:0000313" key="2">
    <source>
        <dbReference type="EMBL" id="GAA4312160.1"/>
    </source>
</evidence>
<dbReference type="InterPro" id="IPR000326">
    <property type="entry name" value="PAP2/HPO"/>
</dbReference>
<organism evidence="2 3">
    <name type="scientific">Mucilaginibacter gynuensis</name>
    <dbReference type="NCBI Taxonomy" id="1302236"/>
    <lineage>
        <taxon>Bacteria</taxon>
        <taxon>Pseudomonadati</taxon>
        <taxon>Bacteroidota</taxon>
        <taxon>Sphingobacteriia</taxon>
        <taxon>Sphingobacteriales</taxon>
        <taxon>Sphingobacteriaceae</taxon>
        <taxon>Mucilaginibacter</taxon>
    </lineage>
</organism>
<proteinExistence type="predicted"/>
<dbReference type="PANTHER" id="PTHR14969">
    <property type="entry name" value="SPHINGOSINE-1-PHOSPHATE PHOSPHOHYDROLASE"/>
    <property type="match status" value="1"/>
</dbReference>
<dbReference type="Proteomes" id="UP001500582">
    <property type="component" value="Unassembled WGS sequence"/>
</dbReference>
<dbReference type="SUPFAM" id="SSF48317">
    <property type="entry name" value="Acid phosphatase/Vanadium-dependent haloperoxidase"/>
    <property type="match status" value="1"/>
</dbReference>
<evidence type="ECO:0000259" key="1">
    <source>
        <dbReference type="SMART" id="SM00014"/>
    </source>
</evidence>
<accession>A0ABP8FWM4</accession>
<evidence type="ECO:0000313" key="3">
    <source>
        <dbReference type="Proteomes" id="UP001500582"/>
    </source>
</evidence>
<reference evidence="3" key="1">
    <citation type="journal article" date="2019" name="Int. J. Syst. Evol. Microbiol.">
        <title>The Global Catalogue of Microorganisms (GCM) 10K type strain sequencing project: providing services to taxonomists for standard genome sequencing and annotation.</title>
        <authorList>
            <consortium name="The Broad Institute Genomics Platform"/>
            <consortium name="The Broad Institute Genome Sequencing Center for Infectious Disease"/>
            <person name="Wu L."/>
            <person name="Ma J."/>
        </authorList>
    </citation>
    <scope>NUCLEOTIDE SEQUENCE [LARGE SCALE GENOMIC DNA]</scope>
    <source>
        <strain evidence="3">JCM 17705</strain>
    </source>
</reference>
<dbReference type="Pfam" id="PF01569">
    <property type="entry name" value="PAP2"/>
    <property type="match status" value="1"/>
</dbReference>
<dbReference type="Gene3D" id="1.20.144.10">
    <property type="entry name" value="Phosphatidic acid phosphatase type 2/haloperoxidase"/>
    <property type="match status" value="1"/>
</dbReference>
<dbReference type="InterPro" id="IPR036938">
    <property type="entry name" value="PAP2/HPO_sf"/>
</dbReference>
<dbReference type="CDD" id="cd03394">
    <property type="entry name" value="PAP2_like_5"/>
    <property type="match status" value="1"/>
</dbReference>
<feature type="domain" description="Phosphatidic acid phosphatase type 2/haloperoxidase" evidence="1">
    <location>
        <begin position="107"/>
        <end position="208"/>
    </location>
</feature>
<protein>
    <submittedName>
        <fullName evidence="2">Phosphatase PAP2 family protein</fullName>
    </submittedName>
</protein>
<comment type="caution">
    <text evidence="2">The sequence shown here is derived from an EMBL/GenBank/DDBJ whole genome shotgun (WGS) entry which is preliminary data.</text>
</comment>
<gene>
    <name evidence="2" type="ORF">GCM10023149_07410</name>
</gene>
<keyword evidence="3" id="KW-1185">Reference proteome</keyword>